<dbReference type="EMBL" id="GIFC01003589">
    <property type="protein sequence ID" value="MXU85672.1"/>
    <property type="molecule type" value="Transcribed_RNA"/>
</dbReference>
<protein>
    <submittedName>
        <fullName evidence="2">Putative secreted protein</fullName>
    </submittedName>
</protein>
<feature type="signal peptide" evidence="1">
    <location>
        <begin position="1"/>
        <end position="16"/>
    </location>
</feature>
<accession>A0A6B0TZR8</accession>
<dbReference type="AlphaFoldDB" id="A0A6B0TZR8"/>
<evidence type="ECO:0000256" key="1">
    <source>
        <dbReference type="SAM" id="SignalP"/>
    </source>
</evidence>
<keyword evidence="1" id="KW-0732">Signal</keyword>
<sequence length="87" mass="9880">MLLVFLWRSSLFLVLSGGLHKQGKHSPKPEDVHKLVAVVDSFHIGCGKVQDFQGPTSRYFLLPEHEVHELESLPLEETFSVWSTHEA</sequence>
<name>A0A6B0TZR8_IXORI</name>
<evidence type="ECO:0000313" key="2">
    <source>
        <dbReference type="EMBL" id="MXU85672.1"/>
    </source>
</evidence>
<feature type="chain" id="PRO_5025549299" evidence="1">
    <location>
        <begin position="17"/>
        <end position="87"/>
    </location>
</feature>
<proteinExistence type="predicted"/>
<reference evidence="2" key="1">
    <citation type="submission" date="2019-12" db="EMBL/GenBank/DDBJ databases">
        <title>An insight into the sialome of adult female Ixodes ricinus ticks feeding for 6 days.</title>
        <authorList>
            <person name="Perner J."/>
            <person name="Ribeiro J.M.C."/>
        </authorList>
    </citation>
    <scope>NUCLEOTIDE SEQUENCE</scope>
    <source>
        <strain evidence="2">Semi-engorged</strain>
        <tissue evidence="2">Salivary glands</tissue>
    </source>
</reference>
<organism evidence="2">
    <name type="scientific">Ixodes ricinus</name>
    <name type="common">Common tick</name>
    <name type="synonym">Acarus ricinus</name>
    <dbReference type="NCBI Taxonomy" id="34613"/>
    <lineage>
        <taxon>Eukaryota</taxon>
        <taxon>Metazoa</taxon>
        <taxon>Ecdysozoa</taxon>
        <taxon>Arthropoda</taxon>
        <taxon>Chelicerata</taxon>
        <taxon>Arachnida</taxon>
        <taxon>Acari</taxon>
        <taxon>Parasitiformes</taxon>
        <taxon>Ixodida</taxon>
        <taxon>Ixodoidea</taxon>
        <taxon>Ixodidae</taxon>
        <taxon>Ixodinae</taxon>
        <taxon>Ixodes</taxon>
    </lineage>
</organism>